<comment type="caution">
    <text evidence="1">The sequence shown here is derived from an EMBL/GenBank/DDBJ whole genome shotgun (WGS) entry which is preliminary data.</text>
</comment>
<protein>
    <submittedName>
        <fullName evidence="1">Uncharacterized protein</fullName>
    </submittedName>
</protein>
<sequence>LKGKQKVEIEWALLAIAQNLRKKVA</sequence>
<dbReference type="Proteomes" id="UP000295197">
    <property type="component" value="Unassembled WGS sequence"/>
</dbReference>
<gene>
    <name evidence="1" type="ORF">EDC17_10041</name>
</gene>
<evidence type="ECO:0000313" key="1">
    <source>
        <dbReference type="EMBL" id="TCV19483.1"/>
    </source>
</evidence>
<keyword evidence="2" id="KW-1185">Reference proteome</keyword>
<accession>A0A4V2VUH9</accession>
<dbReference type="EMBL" id="SMBZ01000004">
    <property type="protein sequence ID" value="TCV19483.1"/>
    <property type="molecule type" value="Genomic_DNA"/>
</dbReference>
<feature type="non-terminal residue" evidence="1">
    <location>
        <position position="1"/>
    </location>
</feature>
<evidence type="ECO:0000313" key="2">
    <source>
        <dbReference type="Proteomes" id="UP000295197"/>
    </source>
</evidence>
<organism evidence="1 2">
    <name type="scientific">Sphingobacterium alimentarium</name>
    <dbReference type="NCBI Taxonomy" id="797292"/>
    <lineage>
        <taxon>Bacteria</taxon>
        <taxon>Pseudomonadati</taxon>
        <taxon>Bacteroidota</taxon>
        <taxon>Sphingobacteriia</taxon>
        <taxon>Sphingobacteriales</taxon>
        <taxon>Sphingobacteriaceae</taxon>
        <taxon>Sphingobacterium</taxon>
    </lineage>
</organism>
<name>A0A4V2VUH9_9SPHI</name>
<reference evidence="1 2" key="1">
    <citation type="submission" date="2019-03" db="EMBL/GenBank/DDBJ databases">
        <title>Genomic Encyclopedia of Type Strains, Phase IV (KMG-IV): sequencing the most valuable type-strain genomes for metagenomic binning, comparative biology and taxonomic classification.</title>
        <authorList>
            <person name="Goeker M."/>
        </authorList>
    </citation>
    <scope>NUCLEOTIDE SEQUENCE [LARGE SCALE GENOMIC DNA]</scope>
    <source>
        <strain evidence="1 2">DSM 22362</strain>
    </source>
</reference>
<proteinExistence type="predicted"/>
<dbReference type="AlphaFoldDB" id="A0A4V2VUH9"/>